<evidence type="ECO:0000259" key="4">
    <source>
        <dbReference type="Pfam" id="PF03816"/>
    </source>
</evidence>
<dbReference type="Proteomes" id="UP000597761">
    <property type="component" value="Unassembled WGS sequence"/>
</dbReference>
<proteinExistence type="inferred from homology"/>
<keyword evidence="3" id="KW-0472">Membrane</keyword>
<evidence type="ECO:0000256" key="1">
    <source>
        <dbReference type="ARBA" id="ARBA00006068"/>
    </source>
</evidence>
<dbReference type="InterPro" id="IPR004474">
    <property type="entry name" value="LytR_CpsA_psr"/>
</dbReference>
<dbReference type="PANTHER" id="PTHR33392">
    <property type="entry name" value="POLYISOPRENYL-TEICHOIC ACID--PEPTIDOGLYCAN TEICHOIC ACID TRANSFERASE TAGU"/>
    <property type="match status" value="1"/>
</dbReference>
<name>A0ABQ1P441_9MICC</name>
<evidence type="ECO:0000256" key="3">
    <source>
        <dbReference type="SAM" id="Phobius"/>
    </source>
</evidence>
<feature type="compositionally biased region" description="Basic and acidic residues" evidence="2">
    <location>
        <begin position="7"/>
        <end position="19"/>
    </location>
</feature>
<keyword evidence="3" id="KW-1133">Transmembrane helix</keyword>
<evidence type="ECO:0000313" key="6">
    <source>
        <dbReference type="Proteomes" id="UP000597761"/>
    </source>
</evidence>
<keyword evidence="3" id="KW-0812">Transmembrane</keyword>
<feature type="transmembrane region" description="Helical" evidence="3">
    <location>
        <begin position="36"/>
        <end position="56"/>
    </location>
</feature>
<dbReference type="Gene3D" id="3.40.630.190">
    <property type="entry name" value="LCP protein"/>
    <property type="match status" value="1"/>
</dbReference>
<dbReference type="PANTHER" id="PTHR33392:SF6">
    <property type="entry name" value="POLYISOPRENYL-TEICHOIC ACID--PEPTIDOGLYCAN TEICHOIC ACID TRANSFERASE TAGU"/>
    <property type="match status" value="1"/>
</dbReference>
<sequence>MGLDDDLLGHESGETKPDDGDAATPRSSRRKLAKRIGLALVALVLVVALVVGIYLVNLGRSFDTKTQKIEQAFPAESSRPSAAAEAAGATNILLLGSDSRGATASEASSGTASDQRSDTMIWVHIPADRKHVYLMSVMRDLWVDIPGHGTAKINAAMAEGGIPLAAETLEQLFGTRLDHIALIDFEGFKAATDALGGVTVNVPIAFSTKTHTFAQGKQTLDGDAALAFVRERKAFTDGDFQRVKDQQIFVKAVLSQVLSAGTLTNPVKVSDLVDKVSPYVSVDTTLDSGTMASLALSLNGVRASDVQSFTLPTKGTGTSADGQSIVLADTAAIKAVGTALKNDTVADWLSSRGSGE</sequence>
<reference evidence="6" key="1">
    <citation type="journal article" date="2019" name="Int. J. Syst. Evol. Microbiol.">
        <title>The Global Catalogue of Microorganisms (GCM) 10K type strain sequencing project: providing services to taxonomists for standard genome sequencing and annotation.</title>
        <authorList>
            <consortium name="The Broad Institute Genomics Platform"/>
            <consortium name="The Broad Institute Genome Sequencing Center for Infectious Disease"/>
            <person name="Wu L."/>
            <person name="Ma J."/>
        </authorList>
    </citation>
    <scope>NUCLEOTIDE SEQUENCE [LARGE SCALE GENOMIC DNA]</scope>
    <source>
        <strain evidence="6">CGMCC 1.15480</strain>
    </source>
</reference>
<feature type="region of interest" description="Disordered" evidence="2">
    <location>
        <begin position="1"/>
        <end position="27"/>
    </location>
</feature>
<feature type="domain" description="Cell envelope-related transcriptional attenuator" evidence="4">
    <location>
        <begin position="116"/>
        <end position="258"/>
    </location>
</feature>
<dbReference type="InterPro" id="IPR050922">
    <property type="entry name" value="LytR/CpsA/Psr_CW_biosynth"/>
</dbReference>
<dbReference type="NCBIfam" id="TIGR00350">
    <property type="entry name" value="lytR_cpsA_psr"/>
    <property type="match status" value="1"/>
</dbReference>
<dbReference type="EMBL" id="BMJI01000007">
    <property type="protein sequence ID" value="GGC90016.1"/>
    <property type="molecule type" value="Genomic_DNA"/>
</dbReference>
<protein>
    <submittedName>
        <fullName evidence="5">Transcriptional regulator</fullName>
    </submittedName>
</protein>
<gene>
    <name evidence="5" type="ORF">GCM10011512_16240</name>
</gene>
<keyword evidence="6" id="KW-1185">Reference proteome</keyword>
<organism evidence="5 6">
    <name type="scientific">Tersicoccus solisilvae</name>
    <dbReference type="NCBI Taxonomy" id="1882339"/>
    <lineage>
        <taxon>Bacteria</taxon>
        <taxon>Bacillati</taxon>
        <taxon>Actinomycetota</taxon>
        <taxon>Actinomycetes</taxon>
        <taxon>Micrococcales</taxon>
        <taxon>Micrococcaceae</taxon>
        <taxon>Tersicoccus</taxon>
    </lineage>
</organism>
<dbReference type="RefSeq" id="WP_229659867.1">
    <property type="nucleotide sequence ID" value="NZ_BMJI01000007.1"/>
</dbReference>
<accession>A0ABQ1P441</accession>
<evidence type="ECO:0000313" key="5">
    <source>
        <dbReference type="EMBL" id="GGC90016.1"/>
    </source>
</evidence>
<evidence type="ECO:0000256" key="2">
    <source>
        <dbReference type="SAM" id="MobiDB-lite"/>
    </source>
</evidence>
<comment type="caution">
    <text evidence="5">The sequence shown here is derived from an EMBL/GenBank/DDBJ whole genome shotgun (WGS) entry which is preliminary data.</text>
</comment>
<dbReference type="Pfam" id="PF03816">
    <property type="entry name" value="LytR_cpsA_psr"/>
    <property type="match status" value="1"/>
</dbReference>
<comment type="similarity">
    <text evidence="1">Belongs to the LytR/CpsA/Psr (LCP) family.</text>
</comment>